<dbReference type="EMBL" id="JAHBOM010000055">
    <property type="protein sequence ID" value="MBU8827735.1"/>
    <property type="molecule type" value="Genomic_DNA"/>
</dbReference>
<sequence>MIAESAFQRLHAVVEFSVAAFDGREFGSQAFRCDPVGRRSSTTGLHVDACCQVFVALQEVPVNTSTRDDGSSGDVPILHQYGPQAVKRFCGCGWRAGIVVQPFFDLARD</sequence>
<dbReference type="Proteomes" id="UP000696413">
    <property type="component" value="Unassembled WGS sequence"/>
</dbReference>
<protein>
    <submittedName>
        <fullName evidence="1">Uncharacterized protein</fullName>
    </submittedName>
</protein>
<dbReference type="RefSeq" id="WP_214311052.1">
    <property type="nucleotide sequence ID" value="NZ_JAHBOJ010000001.1"/>
</dbReference>
<gene>
    <name evidence="1" type="ORF">KL859_33355</name>
</gene>
<proteinExistence type="predicted"/>
<reference evidence="1 2" key="1">
    <citation type="submission" date="2021-05" db="EMBL/GenBank/DDBJ databases">
        <title>Draft Genome Sequences of Clinical Respiratory Isolates of Mycobacterium goodii Recovered in Ireland.</title>
        <authorList>
            <person name="Flanagan P.R."/>
            <person name="Mok S."/>
            <person name="Roycroft E."/>
            <person name="Rogers T.R."/>
            <person name="Fitzgibbon M."/>
        </authorList>
    </citation>
    <scope>NUCLEOTIDE SEQUENCE [LARGE SCALE GENOMIC DNA]</scope>
    <source>
        <strain evidence="1 2">14IE55</strain>
    </source>
</reference>
<comment type="caution">
    <text evidence="1">The sequence shown here is derived from an EMBL/GenBank/DDBJ whole genome shotgun (WGS) entry which is preliminary data.</text>
</comment>
<evidence type="ECO:0000313" key="1">
    <source>
        <dbReference type="EMBL" id="MBU8827735.1"/>
    </source>
</evidence>
<organism evidence="1 2">
    <name type="scientific">Mycolicibacterium goodii</name>
    <name type="common">Mycobacterium goodii</name>
    <dbReference type="NCBI Taxonomy" id="134601"/>
    <lineage>
        <taxon>Bacteria</taxon>
        <taxon>Bacillati</taxon>
        <taxon>Actinomycetota</taxon>
        <taxon>Actinomycetes</taxon>
        <taxon>Mycobacteriales</taxon>
        <taxon>Mycobacteriaceae</taxon>
        <taxon>Mycolicibacterium</taxon>
    </lineage>
</organism>
<evidence type="ECO:0000313" key="2">
    <source>
        <dbReference type="Proteomes" id="UP000696413"/>
    </source>
</evidence>
<name>A0ABS6I1V3_MYCGD</name>
<accession>A0ABS6I1V3</accession>
<keyword evidence="2" id="KW-1185">Reference proteome</keyword>